<dbReference type="PANTHER" id="PTHR11926">
    <property type="entry name" value="GLUCOSYL/GLUCURONOSYL TRANSFERASES"/>
    <property type="match status" value="1"/>
</dbReference>
<reference evidence="2" key="2">
    <citation type="journal article" date="2023" name="Int. J. Mol. Sci.">
        <title>De Novo Assembly and Annotation of 11 Diverse Shrub Willow (Salix) Genomes Reveals Novel Gene Organization in Sex-Linked Regions.</title>
        <authorList>
            <person name="Hyden B."/>
            <person name="Feng K."/>
            <person name="Yates T.B."/>
            <person name="Jawdy S."/>
            <person name="Cereghino C."/>
            <person name="Smart L.B."/>
            <person name="Muchero W."/>
        </authorList>
    </citation>
    <scope>NUCLEOTIDE SEQUENCE</scope>
    <source>
        <tissue evidence="2">Shoot tip</tissue>
    </source>
</reference>
<evidence type="ECO:0000313" key="3">
    <source>
        <dbReference type="Proteomes" id="UP001151532"/>
    </source>
</evidence>
<name>A0A9Q0SR21_SALPP</name>
<proteinExistence type="inferred from homology"/>
<organism evidence="2 3">
    <name type="scientific">Salix purpurea</name>
    <name type="common">Purple osier willow</name>
    <dbReference type="NCBI Taxonomy" id="77065"/>
    <lineage>
        <taxon>Eukaryota</taxon>
        <taxon>Viridiplantae</taxon>
        <taxon>Streptophyta</taxon>
        <taxon>Embryophyta</taxon>
        <taxon>Tracheophyta</taxon>
        <taxon>Spermatophyta</taxon>
        <taxon>Magnoliopsida</taxon>
        <taxon>eudicotyledons</taxon>
        <taxon>Gunneridae</taxon>
        <taxon>Pentapetalae</taxon>
        <taxon>rosids</taxon>
        <taxon>fabids</taxon>
        <taxon>Malpighiales</taxon>
        <taxon>Salicaceae</taxon>
        <taxon>Saliceae</taxon>
        <taxon>Salix</taxon>
    </lineage>
</organism>
<gene>
    <name evidence="2" type="ORF">OIU79_016671</name>
</gene>
<dbReference type="OrthoDB" id="5835829at2759"/>
<dbReference type="Proteomes" id="UP001151532">
    <property type="component" value="Chromosome 2"/>
</dbReference>
<dbReference type="SUPFAM" id="SSF53756">
    <property type="entry name" value="UDP-Glycosyltransferase/glycogen phosphorylase"/>
    <property type="match status" value="1"/>
</dbReference>
<dbReference type="AlphaFoldDB" id="A0A9Q0SR21"/>
<accession>A0A9Q0SR21</accession>
<comment type="similarity">
    <text evidence="1">Belongs to the UDP-glycosyltransferase family.</text>
</comment>
<dbReference type="PANTHER" id="PTHR11926:SF870">
    <property type="entry name" value="UDP-GLYCOSYLTRANSFERASE 75B1"/>
    <property type="match status" value="1"/>
</dbReference>
<dbReference type="EMBL" id="JAPFFK010000019">
    <property type="protein sequence ID" value="KAJ6686974.1"/>
    <property type="molecule type" value="Genomic_DNA"/>
</dbReference>
<keyword evidence="3" id="KW-1185">Reference proteome</keyword>
<dbReference type="GO" id="GO:0080044">
    <property type="term" value="F:quercetin 7-O-glucosyltransferase activity"/>
    <property type="evidence" value="ECO:0007669"/>
    <property type="project" value="TreeGrafter"/>
</dbReference>
<dbReference type="Gene3D" id="3.40.50.2000">
    <property type="entry name" value="Glycogen Phosphorylase B"/>
    <property type="match status" value="1"/>
</dbReference>
<evidence type="ECO:0000256" key="1">
    <source>
        <dbReference type="ARBA" id="ARBA00009995"/>
    </source>
</evidence>
<protein>
    <submittedName>
        <fullName evidence="2">GLYCOSYLTRANSFERASE</fullName>
    </submittedName>
</protein>
<evidence type="ECO:0000313" key="2">
    <source>
        <dbReference type="EMBL" id="KAJ6686974.1"/>
    </source>
</evidence>
<sequence length="152" mass="17310">MTWERLTRPSSNVEGRKLSTSLSLIVQKKGSPSPAWFTRCFLYWAADVARVQHLPAALLWIQPATVFDIYYYYFNGYGDIFNNCKDISYVIELPGLPPLTSRDIPSFTLPSNTYTVAIQAFQEQLEHLSQETNPKSACQLFRCIGIGTHECH</sequence>
<comment type="caution">
    <text evidence="2">The sequence shown here is derived from an EMBL/GenBank/DDBJ whole genome shotgun (WGS) entry which is preliminary data.</text>
</comment>
<dbReference type="GO" id="GO:0080043">
    <property type="term" value="F:quercetin 3-O-glucosyltransferase activity"/>
    <property type="evidence" value="ECO:0007669"/>
    <property type="project" value="TreeGrafter"/>
</dbReference>
<reference evidence="2" key="1">
    <citation type="submission" date="2022-11" db="EMBL/GenBank/DDBJ databases">
        <authorList>
            <person name="Hyden B.L."/>
            <person name="Feng K."/>
            <person name="Yates T."/>
            <person name="Jawdy S."/>
            <person name="Smart L.B."/>
            <person name="Muchero W."/>
        </authorList>
    </citation>
    <scope>NUCLEOTIDE SEQUENCE</scope>
    <source>
        <tissue evidence="2">Shoot tip</tissue>
    </source>
</reference>